<accession>A0A9P1GQ21</accession>
<name>A0A9P1GQ21_9DINO</name>
<dbReference type="Proteomes" id="UP001152797">
    <property type="component" value="Unassembled WGS sequence"/>
</dbReference>
<evidence type="ECO:0000313" key="5">
    <source>
        <dbReference type="Proteomes" id="UP001152797"/>
    </source>
</evidence>
<dbReference type="AlphaFoldDB" id="A0A9P1GQ21"/>
<gene>
    <name evidence="2" type="ORF">C1SCF055_LOCUS43331</name>
</gene>
<evidence type="ECO:0000313" key="2">
    <source>
        <dbReference type="EMBL" id="CAI4018791.1"/>
    </source>
</evidence>
<evidence type="ECO:0000256" key="1">
    <source>
        <dbReference type="SAM" id="Phobius"/>
    </source>
</evidence>
<dbReference type="EMBL" id="CAMXCT010006714">
    <property type="protein sequence ID" value="CAI4018791.1"/>
    <property type="molecule type" value="Genomic_DNA"/>
</dbReference>
<keyword evidence="1" id="KW-0812">Transmembrane</keyword>
<keyword evidence="1" id="KW-0472">Membrane</keyword>
<reference evidence="3" key="2">
    <citation type="submission" date="2024-04" db="EMBL/GenBank/DDBJ databases">
        <authorList>
            <person name="Chen Y."/>
            <person name="Shah S."/>
            <person name="Dougan E. K."/>
            <person name="Thang M."/>
            <person name="Chan C."/>
        </authorList>
    </citation>
    <scope>NUCLEOTIDE SEQUENCE [LARGE SCALE GENOMIC DNA]</scope>
</reference>
<keyword evidence="1" id="KW-1133">Transmembrane helix</keyword>
<organism evidence="2">
    <name type="scientific">Cladocopium goreaui</name>
    <dbReference type="NCBI Taxonomy" id="2562237"/>
    <lineage>
        <taxon>Eukaryota</taxon>
        <taxon>Sar</taxon>
        <taxon>Alveolata</taxon>
        <taxon>Dinophyceae</taxon>
        <taxon>Suessiales</taxon>
        <taxon>Symbiodiniaceae</taxon>
        <taxon>Cladocopium</taxon>
    </lineage>
</organism>
<dbReference type="EMBL" id="CAMXCT020006714">
    <property type="protein sequence ID" value="CAL1172166.1"/>
    <property type="molecule type" value="Genomic_DNA"/>
</dbReference>
<protein>
    <submittedName>
        <fullName evidence="4">Zeta toxin domain-containing protein</fullName>
    </submittedName>
</protein>
<keyword evidence="5" id="KW-1185">Reference proteome</keyword>
<feature type="transmembrane region" description="Helical" evidence="1">
    <location>
        <begin position="96"/>
        <end position="119"/>
    </location>
</feature>
<comment type="caution">
    <text evidence="2">The sequence shown here is derived from an EMBL/GenBank/DDBJ whole genome shotgun (WGS) entry which is preliminary data.</text>
</comment>
<sequence length="181" mass="19649">MAGMCQLSFSFAGGRAVWQVAVVVLRAMGVHISGARSNVHSYYSITGCLLVLQISDLLTRALIFIPLFLSFLMSAHRASVLPEVKDGVVKFLSSKLLVSLGNLAFPIFVVHGPLGQVFYKKVIATKLFGGTMLAVVGPQFFYVYLATVMMAAWVLQKAFLSNKQVSSLSGKVVDKLSKLFP</sequence>
<feature type="transmembrane region" description="Helical" evidence="1">
    <location>
        <begin position="131"/>
        <end position="155"/>
    </location>
</feature>
<reference evidence="2" key="1">
    <citation type="submission" date="2022-10" db="EMBL/GenBank/DDBJ databases">
        <authorList>
            <person name="Chen Y."/>
            <person name="Dougan E. K."/>
            <person name="Chan C."/>
            <person name="Rhodes N."/>
            <person name="Thang M."/>
        </authorList>
    </citation>
    <scope>NUCLEOTIDE SEQUENCE</scope>
</reference>
<dbReference type="EMBL" id="CAMXCT030006714">
    <property type="protein sequence ID" value="CAL4806103.1"/>
    <property type="molecule type" value="Genomic_DNA"/>
</dbReference>
<feature type="transmembrane region" description="Helical" evidence="1">
    <location>
        <begin position="57"/>
        <end position="75"/>
    </location>
</feature>
<proteinExistence type="predicted"/>
<evidence type="ECO:0000313" key="4">
    <source>
        <dbReference type="EMBL" id="CAL4806103.1"/>
    </source>
</evidence>
<dbReference type="OrthoDB" id="445082at2759"/>
<evidence type="ECO:0000313" key="3">
    <source>
        <dbReference type="EMBL" id="CAL1172166.1"/>
    </source>
</evidence>